<accession>A0ABV8DVL2</accession>
<evidence type="ECO:0008006" key="5">
    <source>
        <dbReference type="Google" id="ProtNLM"/>
    </source>
</evidence>
<feature type="region of interest" description="Disordered" evidence="1">
    <location>
        <begin position="1"/>
        <end position="134"/>
    </location>
</feature>
<keyword evidence="4" id="KW-1185">Reference proteome</keyword>
<evidence type="ECO:0000256" key="2">
    <source>
        <dbReference type="SAM" id="Phobius"/>
    </source>
</evidence>
<evidence type="ECO:0000313" key="3">
    <source>
        <dbReference type="EMBL" id="MFC3963412.1"/>
    </source>
</evidence>
<dbReference type="SUPFAM" id="SSF54427">
    <property type="entry name" value="NTF2-like"/>
    <property type="match status" value="1"/>
</dbReference>
<evidence type="ECO:0000256" key="1">
    <source>
        <dbReference type="SAM" id="MobiDB-lite"/>
    </source>
</evidence>
<evidence type="ECO:0000313" key="4">
    <source>
        <dbReference type="Proteomes" id="UP001595696"/>
    </source>
</evidence>
<protein>
    <recommendedName>
        <fullName evidence="5">Lumazine-binding protein</fullName>
    </recommendedName>
</protein>
<dbReference type="InterPro" id="IPR032710">
    <property type="entry name" value="NTF2-like_dom_sf"/>
</dbReference>
<keyword evidence="2" id="KW-0472">Membrane</keyword>
<comment type="caution">
    <text evidence="3">The sequence shown here is derived from an EMBL/GenBank/DDBJ whole genome shotgun (WGS) entry which is preliminary data.</text>
</comment>
<feature type="compositionally biased region" description="Low complexity" evidence="1">
    <location>
        <begin position="103"/>
        <end position="132"/>
    </location>
</feature>
<proteinExistence type="predicted"/>
<keyword evidence="2" id="KW-0812">Transmembrane</keyword>
<dbReference type="Proteomes" id="UP001595696">
    <property type="component" value="Unassembled WGS sequence"/>
</dbReference>
<reference evidence="4" key="1">
    <citation type="journal article" date="2019" name="Int. J. Syst. Evol. Microbiol.">
        <title>The Global Catalogue of Microorganisms (GCM) 10K type strain sequencing project: providing services to taxonomists for standard genome sequencing and annotation.</title>
        <authorList>
            <consortium name="The Broad Institute Genomics Platform"/>
            <consortium name="The Broad Institute Genome Sequencing Center for Infectious Disease"/>
            <person name="Wu L."/>
            <person name="Ma J."/>
        </authorList>
    </citation>
    <scope>NUCLEOTIDE SEQUENCE [LARGE SCALE GENOMIC DNA]</scope>
    <source>
        <strain evidence="4">CGMCC 4.7330</strain>
    </source>
</reference>
<sequence>MRVVPAPGDADAPTQAFSVQQQGDPDGVTQRIQRTDRVPGASPLSKPPTTPRPAPGPKQAGAQRPTGPDQVEETRPSGQGQGPGPQRPAEPRQVSSAPSPADIQPTRPAQQQQRPIAPPQRIEPQPQQQPAEQGGGRKKLLLIGGAVIVAIVALVAIIAALAGGGTDSPETQVRAAISQYTSALDQGDLAGLRASTCGALHDYYQGISEQDFAGVHQVSQQSGSIPVVEKVDAVRVTDATALAQATVFIPSDPNSKTERTFDLQRTDAGWKVCEPPTGTP</sequence>
<feature type="compositionally biased region" description="Pro residues" evidence="1">
    <location>
        <begin position="45"/>
        <end position="56"/>
    </location>
</feature>
<gene>
    <name evidence="3" type="ORF">ACFO0B_15580</name>
</gene>
<name>A0ABV8DVL2_9NOCA</name>
<keyword evidence="2" id="KW-1133">Transmembrane helix</keyword>
<organism evidence="3 4">
    <name type="scientific">Nocardia jiangsuensis</name>
    <dbReference type="NCBI Taxonomy" id="1691563"/>
    <lineage>
        <taxon>Bacteria</taxon>
        <taxon>Bacillati</taxon>
        <taxon>Actinomycetota</taxon>
        <taxon>Actinomycetes</taxon>
        <taxon>Mycobacteriales</taxon>
        <taxon>Nocardiaceae</taxon>
        <taxon>Nocardia</taxon>
    </lineage>
</organism>
<dbReference type="RefSeq" id="WP_378613158.1">
    <property type="nucleotide sequence ID" value="NZ_JBHSAX010000014.1"/>
</dbReference>
<feature type="transmembrane region" description="Helical" evidence="2">
    <location>
        <begin position="140"/>
        <end position="162"/>
    </location>
</feature>
<dbReference type="EMBL" id="JBHSAX010000014">
    <property type="protein sequence ID" value="MFC3963412.1"/>
    <property type="molecule type" value="Genomic_DNA"/>
</dbReference>